<comment type="caution">
    <text evidence="6">The sequence shown here is derived from an EMBL/GenBank/DDBJ whole genome shotgun (WGS) entry which is preliminary data.</text>
</comment>
<dbReference type="Gene3D" id="2.20.28.120">
    <property type="entry name" value="Ribosomal protein L33"/>
    <property type="match status" value="1"/>
</dbReference>
<dbReference type="InterPro" id="IPR018264">
    <property type="entry name" value="Ribosomal_bL33_CS"/>
</dbReference>
<dbReference type="GO" id="GO:0005737">
    <property type="term" value="C:cytoplasm"/>
    <property type="evidence" value="ECO:0007669"/>
    <property type="project" value="UniProtKB-ARBA"/>
</dbReference>
<dbReference type="NCBIfam" id="NF001860">
    <property type="entry name" value="PRK00595.1"/>
    <property type="match status" value="1"/>
</dbReference>
<dbReference type="GO" id="GO:0006412">
    <property type="term" value="P:translation"/>
    <property type="evidence" value="ECO:0007669"/>
    <property type="project" value="UniProtKB-UniRule"/>
</dbReference>
<evidence type="ECO:0000256" key="3">
    <source>
        <dbReference type="ARBA" id="ARBA00023274"/>
    </source>
</evidence>
<gene>
    <name evidence="5 6" type="primary">rpmG</name>
    <name evidence="6" type="ORF">ENP34_02470</name>
</gene>
<organism evidence="6">
    <name type="scientific">Thermorudis peleae</name>
    <dbReference type="NCBI Taxonomy" id="1382356"/>
    <lineage>
        <taxon>Bacteria</taxon>
        <taxon>Pseudomonadati</taxon>
        <taxon>Thermomicrobiota</taxon>
        <taxon>Thermomicrobia</taxon>
        <taxon>Thermomicrobia incertae sedis</taxon>
        <taxon>Thermorudis</taxon>
    </lineage>
</organism>
<evidence type="ECO:0000256" key="5">
    <source>
        <dbReference type="HAMAP-Rule" id="MF_00294"/>
    </source>
</evidence>
<dbReference type="EMBL" id="DSIY01000053">
    <property type="protein sequence ID" value="HEG90296.1"/>
    <property type="molecule type" value="Genomic_DNA"/>
</dbReference>
<dbReference type="InterPro" id="IPR038584">
    <property type="entry name" value="Ribosomal_bL33_sf"/>
</dbReference>
<dbReference type="GO" id="GO:0005840">
    <property type="term" value="C:ribosome"/>
    <property type="evidence" value="ECO:0007669"/>
    <property type="project" value="UniProtKB-KW"/>
</dbReference>
<dbReference type="PANTHER" id="PTHR43168:SF2">
    <property type="entry name" value="LARGE RIBOSOMAL SUBUNIT PROTEIN BL33C"/>
    <property type="match status" value="1"/>
</dbReference>
<dbReference type="SUPFAM" id="SSF57829">
    <property type="entry name" value="Zn-binding ribosomal proteins"/>
    <property type="match status" value="1"/>
</dbReference>
<keyword evidence="2 5" id="KW-0689">Ribosomal protein</keyword>
<dbReference type="InterPro" id="IPR011332">
    <property type="entry name" value="Ribosomal_zn-bd"/>
</dbReference>
<evidence type="ECO:0000256" key="4">
    <source>
        <dbReference type="ARBA" id="ARBA00035176"/>
    </source>
</evidence>
<dbReference type="PROSITE" id="PS00582">
    <property type="entry name" value="RIBOSOMAL_L33"/>
    <property type="match status" value="1"/>
</dbReference>
<dbReference type="GO" id="GO:0003735">
    <property type="term" value="F:structural constituent of ribosome"/>
    <property type="evidence" value="ECO:0007669"/>
    <property type="project" value="InterPro"/>
</dbReference>
<dbReference type="NCBIfam" id="NF001764">
    <property type="entry name" value="PRK00504.1"/>
    <property type="match status" value="1"/>
</dbReference>
<dbReference type="GO" id="GO:1990904">
    <property type="term" value="C:ribonucleoprotein complex"/>
    <property type="evidence" value="ECO:0007669"/>
    <property type="project" value="UniProtKB-KW"/>
</dbReference>
<protein>
    <recommendedName>
        <fullName evidence="4 5">Large ribosomal subunit protein bL33</fullName>
    </recommendedName>
</protein>
<comment type="similarity">
    <text evidence="1 5">Belongs to the bacterial ribosomal protein bL33 family.</text>
</comment>
<accession>A0A831X0Y9</accession>
<evidence type="ECO:0000313" key="6">
    <source>
        <dbReference type="EMBL" id="HEG90296.1"/>
    </source>
</evidence>
<evidence type="ECO:0000256" key="2">
    <source>
        <dbReference type="ARBA" id="ARBA00022980"/>
    </source>
</evidence>
<proteinExistence type="inferred from homology"/>
<evidence type="ECO:0000256" key="1">
    <source>
        <dbReference type="ARBA" id="ARBA00007596"/>
    </source>
</evidence>
<dbReference type="NCBIfam" id="TIGR01023">
    <property type="entry name" value="rpmG_bact"/>
    <property type="match status" value="1"/>
</dbReference>
<reference evidence="6" key="1">
    <citation type="journal article" date="2020" name="mSystems">
        <title>Genome- and Community-Level Interaction Insights into Carbon Utilization and Element Cycling Functions of Hydrothermarchaeota in Hydrothermal Sediment.</title>
        <authorList>
            <person name="Zhou Z."/>
            <person name="Liu Y."/>
            <person name="Xu W."/>
            <person name="Pan J."/>
            <person name="Luo Z.H."/>
            <person name="Li M."/>
        </authorList>
    </citation>
    <scope>NUCLEOTIDE SEQUENCE [LARGE SCALE GENOMIC DNA]</scope>
    <source>
        <strain evidence="6">SpSt-210</strain>
    </source>
</reference>
<name>A0A831X0Y9_9BACT</name>
<dbReference type="PANTHER" id="PTHR43168">
    <property type="entry name" value="50S RIBOSOMAL PROTEIN L33, CHLOROPLASTIC"/>
    <property type="match status" value="1"/>
</dbReference>
<keyword evidence="3 5" id="KW-0687">Ribonucleoprotein</keyword>
<dbReference type="HAMAP" id="MF_00294">
    <property type="entry name" value="Ribosomal_bL33"/>
    <property type="match status" value="1"/>
</dbReference>
<dbReference type="Pfam" id="PF00471">
    <property type="entry name" value="Ribosomal_L33"/>
    <property type="match status" value="1"/>
</dbReference>
<dbReference type="InterPro" id="IPR001705">
    <property type="entry name" value="Ribosomal_bL33"/>
</dbReference>
<sequence length="56" mass="6887">MAKKGKADRIVITLECTECRERNYTTEKNRRNDPGRLELKKYCPRCRRHRLHRETR</sequence>
<dbReference type="AlphaFoldDB" id="A0A831X0Y9"/>